<dbReference type="GO" id="GO:0016301">
    <property type="term" value="F:kinase activity"/>
    <property type="evidence" value="ECO:0007669"/>
    <property type="project" value="UniProtKB-KW"/>
</dbReference>
<comment type="caution">
    <text evidence="3">The sequence shown here is derived from an EMBL/GenBank/DDBJ whole genome shotgun (WGS) entry which is preliminary data.</text>
</comment>
<feature type="domain" description="Carbohydrate kinase PfkB" evidence="2">
    <location>
        <begin position="4"/>
        <end position="298"/>
    </location>
</feature>
<dbReference type="CDD" id="cd01941">
    <property type="entry name" value="YeiC_kinase_like"/>
    <property type="match status" value="1"/>
</dbReference>
<dbReference type="EMBL" id="AZRL01000004">
    <property type="protein sequence ID" value="PNR97715.1"/>
    <property type="molecule type" value="Genomic_DNA"/>
</dbReference>
<dbReference type="GO" id="GO:0005737">
    <property type="term" value="C:cytoplasm"/>
    <property type="evidence" value="ECO:0007669"/>
    <property type="project" value="TreeGrafter"/>
</dbReference>
<evidence type="ECO:0000259" key="2">
    <source>
        <dbReference type="Pfam" id="PF00294"/>
    </source>
</evidence>
<dbReference type="AlphaFoldDB" id="A0A2K1P4K5"/>
<dbReference type="InterPro" id="IPR029056">
    <property type="entry name" value="Ribokinase-like"/>
</dbReference>
<dbReference type="GO" id="GO:0016798">
    <property type="term" value="F:hydrolase activity, acting on glycosyl bonds"/>
    <property type="evidence" value="ECO:0007669"/>
    <property type="project" value="TreeGrafter"/>
</dbReference>
<dbReference type="GO" id="GO:0046872">
    <property type="term" value="F:metal ion binding"/>
    <property type="evidence" value="ECO:0007669"/>
    <property type="project" value="UniProtKB-KW"/>
</dbReference>
<gene>
    <name evidence="3" type="ORF">X929_03035</name>
</gene>
<dbReference type="InterPro" id="IPR011611">
    <property type="entry name" value="PfkB_dom"/>
</dbReference>
<dbReference type="Pfam" id="PF00294">
    <property type="entry name" value="PfkB"/>
    <property type="match status" value="1"/>
</dbReference>
<keyword evidence="1" id="KW-0479">Metal-binding</keyword>
<dbReference type="Gene3D" id="3.40.1190.20">
    <property type="match status" value="1"/>
</dbReference>
<dbReference type="RefSeq" id="WP_103066553.1">
    <property type="nucleotide sequence ID" value="NZ_AZRL01000004.1"/>
</dbReference>
<dbReference type="PANTHER" id="PTHR42909:SF1">
    <property type="entry name" value="CARBOHYDRATE KINASE PFKB DOMAIN-CONTAINING PROTEIN"/>
    <property type="match status" value="1"/>
</dbReference>
<organism evidence="3 4">
    <name type="scientific">Petrotoga olearia DSM 13574</name>
    <dbReference type="NCBI Taxonomy" id="1122955"/>
    <lineage>
        <taxon>Bacteria</taxon>
        <taxon>Thermotogati</taxon>
        <taxon>Thermotogota</taxon>
        <taxon>Thermotogae</taxon>
        <taxon>Petrotogales</taxon>
        <taxon>Petrotogaceae</taxon>
        <taxon>Petrotoga</taxon>
    </lineage>
</organism>
<dbReference type="SUPFAM" id="SSF53613">
    <property type="entry name" value="Ribokinase-like"/>
    <property type="match status" value="1"/>
</dbReference>
<dbReference type="OrthoDB" id="9806249at2"/>
<sequence length="307" mass="34588">MCVSIIGGINIDFKGSPYQKLSFKTSNPARIFYSSGGVARNVAHNLCKLEVPVNLFGVVGDDIFGEIILTELNNLKINTNFIKKCDNCRTGVYLAILDEKKDMMVSISDMDIIKEINVNYIEKYKDTLLHSKIVFLEANLETQTIEYILKVLENTNVYTVFNAVSNQKVKKLKNITEEIDYLTLNFSELKSLIEQENLNFYDEKSIQTIFSDKFPNISNLIVTNGDMGVLFLNNQFKKAEFFSVGKVEDFEIIDANGAGDAFTAGFIYGIYEDADIEKSIEYGIKASHITLKSPKTVADDLSTKIFD</sequence>
<evidence type="ECO:0000313" key="4">
    <source>
        <dbReference type="Proteomes" id="UP000236434"/>
    </source>
</evidence>
<dbReference type="GO" id="GO:0004730">
    <property type="term" value="F:pseudouridylate synthase activity"/>
    <property type="evidence" value="ECO:0007669"/>
    <property type="project" value="TreeGrafter"/>
</dbReference>
<keyword evidence="3" id="KW-0418">Kinase</keyword>
<evidence type="ECO:0000256" key="1">
    <source>
        <dbReference type="ARBA" id="ARBA00022723"/>
    </source>
</evidence>
<dbReference type="Proteomes" id="UP000236434">
    <property type="component" value="Unassembled WGS sequence"/>
</dbReference>
<dbReference type="PANTHER" id="PTHR42909">
    <property type="entry name" value="ZGC:136858"/>
    <property type="match status" value="1"/>
</dbReference>
<keyword evidence="3" id="KW-0808">Transferase</keyword>
<proteinExistence type="predicted"/>
<protein>
    <submittedName>
        <fullName evidence="3">Ribokinase</fullName>
    </submittedName>
</protein>
<reference evidence="3 4" key="1">
    <citation type="submission" date="2013-12" db="EMBL/GenBank/DDBJ databases">
        <title>Comparative genomics of Petrotoga isolates.</title>
        <authorList>
            <person name="Nesbo C.L."/>
            <person name="Charchuk R."/>
            <person name="Chow K."/>
        </authorList>
    </citation>
    <scope>NUCLEOTIDE SEQUENCE [LARGE SCALE GENOMIC DNA]</scope>
    <source>
        <strain evidence="3 4">DSM 13574</strain>
    </source>
</reference>
<accession>A0A2K1P4K5</accession>
<name>A0A2K1P4K5_9BACT</name>
<evidence type="ECO:0000313" key="3">
    <source>
        <dbReference type="EMBL" id="PNR97715.1"/>
    </source>
</evidence>